<evidence type="ECO:0008006" key="4">
    <source>
        <dbReference type="Google" id="ProtNLM"/>
    </source>
</evidence>
<keyword evidence="1" id="KW-0732">Signal</keyword>
<organism evidence="2 3">
    <name type="scientific">Gemmata palustris</name>
    <dbReference type="NCBI Taxonomy" id="2822762"/>
    <lineage>
        <taxon>Bacteria</taxon>
        <taxon>Pseudomonadati</taxon>
        <taxon>Planctomycetota</taxon>
        <taxon>Planctomycetia</taxon>
        <taxon>Gemmatales</taxon>
        <taxon>Gemmataceae</taxon>
        <taxon>Gemmata</taxon>
    </lineage>
</organism>
<dbReference type="Proteomes" id="UP000676565">
    <property type="component" value="Unassembled WGS sequence"/>
</dbReference>
<dbReference type="EMBL" id="JAGKQQ010000001">
    <property type="protein sequence ID" value="MBP3960181.1"/>
    <property type="molecule type" value="Genomic_DNA"/>
</dbReference>
<protein>
    <recommendedName>
        <fullName evidence="4">DUF1559 domain-containing protein</fullName>
    </recommendedName>
</protein>
<accession>A0ABS5C2H2</accession>
<name>A0ABS5C2H2_9BACT</name>
<feature type="signal peptide" evidence="1">
    <location>
        <begin position="1"/>
        <end position="21"/>
    </location>
</feature>
<evidence type="ECO:0000313" key="3">
    <source>
        <dbReference type="Proteomes" id="UP000676565"/>
    </source>
</evidence>
<keyword evidence="3" id="KW-1185">Reference proteome</keyword>
<feature type="chain" id="PRO_5045206048" description="DUF1559 domain-containing protein" evidence="1">
    <location>
        <begin position="22"/>
        <end position="488"/>
    </location>
</feature>
<evidence type="ECO:0000256" key="1">
    <source>
        <dbReference type="SAM" id="SignalP"/>
    </source>
</evidence>
<evidence type="ECO:0000313" key="2">
    <source>
        <dbReference type="EMBL" id="MBP3960181.1"/>
    </source>
</evidence>
<comment type="caution">
    <text evidence="2">The sequence shown here is derived from an EMBL/GenBank/DDBJ whole genome shotgun (WGS) entry which is preliminary data.</text>
</comment>
<reference evidence="2 3" key="1">
    <citation type="submission" date="2021-04" db="EMBL/GenBank/DDBJ databases">
        <authorList>
            <person name="Ivanova A."/>
        </authorList>
    </citation>
    <scope>NUCLEOTIDE SEQUENCE [LARGE SCALE GENOMIC DNA]</scope>
    <source>
        <strain evidence="2 3">G18</strain>
    </source>
</reference>
<dbReference type="RefSeq" id="WP_210661288.1">
    <property type="nucleotide sequence ID" value="NZ_JAGKQQ010000001.1"/>
</dbReference>
<gene>
    <name evidence="2" type="ORF">J8F10_33560</name>
</gene>
<proteinExistence type="predicted"/>
<sequence length="488" mass="52653">MPRSAPVVWCLLLALAAPVRAAGPYDGLLKYAPTNTNTLLLVDAKGAYASPLAKSEKWREKGQPGSRGGLGFVPPDAETVVVAADVNLNTLVRGCQVGLVTVGGLPNMRDVAAREGGSSDEIAGQVAALSPRDVYFTWLPGTTLVAVHPADRQYTARYLKSALANKTGALTPYLKKATEGAGANTVTIAVDLEDAVDKTILKMALPASPSVAKVKNADVNLLAGFLSQVKGLTFSAQVTDKITARIAIEFSVEPARFRNTLPDLVRELIEDQGIAIEGFERWKAEFNDTTFTLSGSLTTADLKHILSLFAFPNPAAEPEPGATGAAPTASATKRYLQAVDTILGEIAQKKESSNYEKTATWHEKAADQLLHISPRNVDPVAVEAANQSSRRLRAIGQSLRGVPIDTKALADQQYFYGYGGGRSFGWWGLGVGVFSNPVYVDTNIPKIREQMTKVVADDKQRRTETWEQIDKTMYDAKRKLAEKYKVSF</sequence>